<dbReference type="SMART" id="SM00822">
    <property type="entry name" value="PKS_KR"/>
    <property type="match status" value="1"/>
</dbReference>
<gene>
    <name evidence="5" type="ORF">HTZ77_34010</name>
</gene>
<dbReference type="PANTHER" id="PTHR44196:SF1">
    <property type="entry name" value="DEHYDROGENASE_REDUCTASE SDR FAMILY MEMBER 7B"/>
    <property type="match status" value="1"/>
</dbReference>
<feature type="domain" description="Ketoreductase" evidence="4">
    <location>
        <begin position="36"/>
        <end position="222"/>
    </location>
</feature>
<dbReference type="AlphaFoldDB" id="A0A7Y6IDQ7"/>
<name>A0A7Y6IDQ7_9ACTN</name>
<dbReference type="GO" id="GO:0016491">
    <property type="term" value="F:oxidoreductase activity"/>
    <property type="evidence" value="ECO:0007669"/>
    <property type="project" value="UniProtKB-KW"/>
</dbReference>
<feature type="region of interest" description="Disordered" evidence="3">
    <location>
        <begin position="293"/>
        <end position="326"/>
    </location>
</feature>
<evidence type="ECO:0000313" key="5">
    <source>
        <dbReference type="EMBL" id="NUW36389.1"/>
    </source>
</evidence>
<dbReference type="PRINTS" id="PR00081">
    <property type="entry name" value="GDHRDH"/>
</dbReference>
<evidence type="ECO:0000256" key="3">
    <source>
        <dbReference type="SAM" id="MobiDB-lite"/>
    </source>
</evidence>
<keyword evidence="6" id="KW-1185">Reference proteome</keyword>
<dbReference type="EMBL" id="JABWGN010000015">
    <property type="protein sequence ID" value="NUW36389.1"/>
    <property type="molecule type" value="Genomic_DNA"/>
</dbReference>
<evidence type="ECO:0000259" key="4">
    <source>
        <dbReference type="SMART" id="SM00822"/>
    </source>
</evidence>
<accession>A0A7Y6IDQ7</accession>
<organism evidence="5 6">
    <name type="scientific">Nonomuraea montanisoli</name>
    <dbReference type="NCBI Taxonomy" id="2741721"/>
    <lineage>
        <taxon>Bacteria</taxon>
        <taxon>Bacillati</taxon>
        <taxon>Actinomycetota</taxon>
        <taxon>Actinomycetes</taxon>
        <taxon>Streptosporangiales</taxon>
        <taxon>Streptosporangiaceae</taxon>
        <taxon>Nonomuraea</taxon>
    </lineage>
</organism>
<proteinExistence type="inferred from homology"/>
<comment type="caution">
    <text evidence="5">The sequence shown here is derived from an EMBL/GenBank/DDBJ whole genome shotgun (WGS) entry which is preliminary data.</text>
</comment>
<dbReference type="GO" id="GO:0016020">
    <property type="term" value="C:membrane"/>
    <property type="evidence" value="ECO:0007669"/>
    <property type="project" value="TreeGrafter"/>
</dbReference>
<evidence type="ECO:0000256" key="1">
    <source>
        <dbReference type="ARBA" id="ARBA00006484"/>
    </source>
</evidence>
<dbReference type="SUPFAM" id="SSF51735">
    <property type="entry name" value="NAD(P)-binding Rossmann-fold domains"/>
    <property type="match status" value="1"/>
</dbReference>
<keyword evidence="2" id="KW-0560">Oxidoreductase</keyword>
<dbReference type="NCBIfam" id="NF005495">
    <property type="entry name" value="PRK07109.1"/>
    <property type="match status" value="1"/>
</dbReference>
<comment type="similarity">
    <text evidence="1">Belongs to the short-chain dehydrogenases/reductases (SDR) family.</text>
</comment>
<dbReference type="Proteomes" id="UP000586042">
    <property type="component" value="Unassembled WGS sequence"/>
</dbReference>
<dbReference type="PANTHER" id="PTHR44196">
    <property type="entry name" value="DEHYDROGENASE/REDUCTASE SDR FAMILY MEMBER 7B"/>
    <property type="match status" value="1"/>
</dbReference>
<dbReference type="Gene3D" id="3.40.50.720">
    <property type="entry name" value="NAD(P)-binding Rossmann-like Domain"/>
    <property type="match status" value="1"/>
</dbReference>
<evidence type="ECO:0000256" key="2">
    <source>
        <dbReference type="ARBA" id="ARBA00023002"/>
    </source>
</evidence>
<reference evidence="5 6" key="1">
    <citation type="submission" date="2020-06" db="EMBL/GenBank/DDBJ databases">
        <title>Nonomuraea sp. SMC257, a novel actinomycete isolated from soil.</title>
        <authorList>
            <person name="Chanama M."/>
        </authorList>
    </citation>
    <scope>NUCLEOTIDE SEQUENCE [LARGE SCALE GENOMIC DNA]</scope>
    <source>
        <strain evidence="5 6">SMC257</strain>
    </source>
</reference>
<dbReference type="InterPro" id="IPR002347">
    <property type="entry name" value="SDR_fam"/>
</dbReference>
<dbReference type="InterPro" id="IPR020904">
    <property type="entry name" value="Sc_DH/Rdtase_CS"/>
</dbReference>
<dbReference type="Pfam" id="PF00106">
    <property type="entry name" value="adh_short"/>
    <property type="match status" value="1"/>
</dbReference>
<sequence>MTPQRTDVSSGTPAGSLAGAVAETAEGLRPHDLRGKVVVVTGASGGVGRAVVRELGAKGAKVALIARGTTGLGAAAVDVGVAGGSGKVFEADVADYEQLRRAAEQVEADMGPIDVWINVAFSSVFAKFTDITPEEFERTTAVTYLGYVWGTRVALDLMRSRGRGTIVQTGSALSYRGIPLQSAYCGAKHAVKGFTESVRTELMSEGSDIRITMVQLPAVNTPQFDWVLSKLRRHPQPVPPIYQPEVAANGIVYAAEHPERKEYWVGVTTAATLVAQRIAPALVDRYLARTGTKSQVTDDKTPTGVANLWEPADEDQDYGAHGSFDGRSHARSPQLWLSQHRRPVLLGLAAGAAAAAAFLRRSR</sequence>
<dbReference type="InterPro" id="IPR057326">
    <property type="entry name" value="KR_dom"/>
</dbReference>
<dbReference type="InterPro" id="IPR036291">
    <property type="entry name" value="NAD(P)-bd_dom_sf"/>
</dbReference>
<dbReference type="PROSITE" id="PS00061">
    <property type="entry name" value="ADH_SHORT"/>
    <property type="match status" value="1"/>
</dbReference>
<protein>
    <submittedName>
        <fullName evidence="5">SDR family oxidoreductase</fullName>
    </submittedName>
</protein>
<evidence type="ECO:0000313" key="6">
    <source>
        <dbReference type="Proteomes" id="UP000586042"/>
    </source>
</evidence>
<dbReference type="RefSeq" id="WP_175593841.1">
    <property type="nucleotide sequence ID" value="NZ_JABWGN010000015.1"/>
</dbReference>